<dbReference type="PANTHER" id="PTHR34387">
    <property type="entry name" value="SLR1258 PROTEIN"/>
    <property type="match status" value="1"/>
</dbReference>
<gene>
    <name evidence="1" type="ORF">WM40_00090</name>
</gene>
<evidence type="ECO:0008006" key="3">
    <source>
        <dbReference type="Google" id="ProtNLM"/>
    </source>
</evidence>
<organism evidence="1 2">
    <name type="scientific">Robbsia andropogonis</name>
    <dbReference type="NCBI Taxonomy" id="28092"/>
    <lineage>
        <taxon>Bacteria</taxon>
        <taxon>Pseudomonadati</taxon>
        <taxon>Pseudomonadota</taxon>
        <taxon>Betaproteobacteria</taxon>
        <taxon>Burkholderiales</taxon>
        <taxon>Burkholderiaceae</taxon>
        <taxon>Robbsia</taxon>
    </lineage>
</organism>
<dbReference type="AlphaFoldDB" id="A0A0F5K752"/>
<dbReference type="Pfam" id="PF04402">
    <property type="entry name" value="SIMPL"/>
    <property type="match status" value="1"/>
</dbReference>
<name>A0A0F5K752_9BURK</name>
<protein>
    <recommendedName>
        <fullName evidence="3">Periplasmic or secreted protein</fullName>
    </recommendedName>
</protein>
<accession>A0A0F5K752</accession>
<dbReference type="Gene3D" id="3.30.110.170">
    <property type="entry name" value="Protein of unknown function (DUF541), domain 1"/>
    <property type="match status" value="1"/>
</dbReference>
<proteinExistence type="predicted"/>
<dbReference type="RefSeq" id="WP_046151954.1">
    <property type="nucleotide sequence ID" value="NZ_CADFGU010000001.1"/>
</dbReference>
<dbReference type="InterPro" id="IPR007497">
    <property type="entry name" value="SIMPL/DUF541"/>
</dbReference>
<dbReference type="PANTHER" id="PTHR34387:SF1">
    <property type="entry name" value="PERIPLASMIC IMMUNOGENIC PROTEIN"/>
    <property type="match status" value="1"/>
</dbReference>
<dbReference type="EMBL" id="LAQU01000001">
    <property type="protein sequence ID" value="KKB65367.1"/>
    <property type="molecule type" value="Genomic_DNA"/>
</dbReference>
<dbReference type="InterPro" id="IPR052022">
    <property type="entry name" value="26kDa_periplasmic_antigen"/>
</dbReference>
<reference evidence="1 2" key="1">
    <citation type="submission" date="2015-03" db="EMBL/GenBank/DDBJ databases">
        <title>Draft Genome Sequence of Burkholderia andropogonis type strain ICMP2807, isolated from Sorghum bicolor.</title>
        <authorList>
            <person name="Lopes-Santos L."/>
            <person name="Castro D.B."/>
            <person name="Ottoboni L.M."/>
            <person name="Park D."/>
            <person name="Weirc B.S."/>
            <person name="Destefano S.A."/>
        </authorList>
    </citation>
    <scope>NUCLEOTIDE SEQUENCE [LARGE SCALE GENOMIC DNA]</scope>
    <source>
        <strain evidence="1 2">ICMP2807</strain>
    </source>
</reference>
<sequence>MDTVSASRIATALCAMAGIGAISIALLAAPRIAHAQSTLQSPPSGVLQLDASASDDVPADEIRITLFSERQGNDSATVARQLNQQTQAALDTSRSQSSVKVSTGSFSISPSTDRDGKIVAWRGRSELILESQDFAAASKLAGDLGDQMQVADVSFSLSRTKRQQAESRLTDVAIAAFRQKAEAAAKAFGYHGFSIREVQLGHSGNIRQPRIAMMSMAAAPMAKMSAVPVEAGTTTVTVDVNGSVQMVP</sequence>
<dbReference type="Proteomes" id="UP000033618">
    <property type="component" value="Unassembled WGS sequence"/>
</dbReference>
<evidence type="ECO:0000313" key="1">
    <source>
        <dbReference type="EMBL" id="KKB65367.1"/>
    </source>
</evidence>
<keyword evidence="2" id="KW-1185">Reference proteome</keyword>
<evidence type="ECO:0000313" key="2">
    <source>
        <dbReference type="Proteomes" id="UP000033618"/>
    </source>
</evidence>
<comment type="caution">
    <text evidence="1">The sequence shown here is derived from an EMBL/GenBank/DDBJ whole genome shotgun (WGS) entry which is preliminary data.</text>
</comment>
<dbReference type="PATRIC" id="fig|28092.6.peg.22"/>
<dbReference type="STRING" id="28092.WM40_00090"/>
<dbReference type="GO" id="GO:0006974">
    <property type="term" value="P:DNA damage response"/>
    <property type="evidence" value="ECO:0007669"/>
    <property type="project" value="TreeGrafter"/>
</dbReference>
<dbReference type="Gene3D" id="3.30.70.2970">
    <property type="entry name" value="Protein of unknown function (DUF541), domain 2"/>
    <property type="match status" value="1"/>
</dbReference>